<gene>
    <name evidence="2" type="ORF">GMARGA_LOCUS24630</name>
</gene>
<name>A0ABN7VZV3_GIGMA</name>
<sequence>TDTNNEISSAMAKSQGQHQRQSSTINNGDTNGKILLPAMTTPTTNSTTSNSGFHHQQWRYQ</sequence>
<feature type="compositionally biased region" description="Polar residues" evidence="1">
    <location>
        <begin position="1"/>
        <end position="30"/>
    </location>
</feature>
<feature type="compositionally biased region" description="Low complexity" evidence="1">
    <location>
        <begin position="40"/>
        <end position="51"/>
    </location>
</feature>
<feature type="compositionally biased region" description="Polar residues" evidence="1">
    <location>
        <begin position="52"/>
        <end position="61"/>
    </location>
</feature>
<feature type="non-terminal residue" evidence="2">
    <location>
        <position position="1"/>
    </location>
</feature>
<keyword evidence="3" id="KW-1185">Reference proteome</keyword>
<dbReference type="Proteomes" id="UP000789901">
    <property type="component" value="Unassembled WGS sequence"/>
</dbReference>
<evidence type="ECO:0000313" key="2">
    <source>
        <dbReference type="EMBL" id="CAG8808054.1"/>
    </source>
</evidence>
<proteinExistence type="predicted"/>
<dbReference type="EMBL" id="CAJVQB010026214">
    <property type="protein sequence ID" value="CAG8808054.1"/>
    <property type="molecule type" value="Genomic_DNA"/>
</dbReference>
<evidence type="ECO:0000256" key="1">
    <source>
        <dbReference type="SAM" id="MobiDB-lite"/>
    </source>
</evidence>
<comment type="caution">
    <text evidence="2">The sequence shown here is derived from an EMBL/GenBank/DDBJ whole genome shotgun (WGS) entry which is preliminary data.</text>
</comment>
<reference evidence="2 3" key="1">
    <citation type="submission" date="2021-06" db="EMBL/GenBank/DDBJ databases">
        <authorList>
            <person name="Kallberg Y."/>
            <person name="Tangrot J."/>
            <person name="Rosling A."/>
        </authorList>
    </citation>
    <scope>NUCLEOTIDE SEQUENCE [LARGE SCALE GENOMIC DNA]</scope>
    <source>
        <strain evidence="2 3">120-4 pot B 10/14</strain>
    </source>
</reference>
<organism evidence="2 3">
    <name type="scientific">Gigaspora margarita</name>
    <dbReference type="NCBI Taxonomy" id="4874"/>
    <lineage>
        <taxon>Eukaryota</taxon>
        <taxon>Fungi</taxon>
        <taxon>Fungi incertae sedis</taxon>
        <taxon>Mucoromycota</taxon>
        <taxon>Glomeromycotina</taxon>
        <taxon>Glomeromycetes</taxon>
        <taxon>Diversisporales</taxon>
        <taxon>Gigasporaceae</taxon>
        <taxon>Gigaspora</taxon>
    </lineage>
</organism>
<protein>
    <submittedName>
        <fullName evidence="2">37464_t:CDS:1</fullName>
    </submittedName>
</protein>
<feature type="region of interest" description="Disordered" evidence="1">
    <location>
        <begin position="1"/>
        <end position="61"/>
    </location>
</feature>
<accession>A0ABN7VZV3</accession>
<evidence type="ECO:0000313" key="3">
    <source>
        <dbReference type="Proteomes" id="UP000789901"/>
    </source>
</evidence>